<evidence type="ECO:0000313" key="8">
    <source>
        <dbReference type="Proteomes" id="UP000039865"/>
    </source>
</evidence>
<comment type="subcellular location">
    <subcellularLocation>
        <location evidence="1 4">Cytoplasm</location>
    </subcellularLocation>
</comment>
<dbReference type="AlphaFoldDB" id="A0A078A268"/>
<gene>
    <name evidence="7" type="primary">Contig5627.g6026</name>
    <name evidence="7" type="ORF">STYLEM_4588</name>
</gene>
<feature type="domain" description="TNase-like" evidence="6">
    <location>
        <begin position="492"/>
        <end position="625"/>
    </location>
</feature>
<dbReference type="InterPro" id="IPR035437">
    <property type="entry name" value="SNase_OB-fold_sf"/>
</dbReference>
<dbReference type="SUPFAM" id="SSF63748">
    <property type="entry name" value="Tudor/PWWP/MBT"/>
    <property type="match status" value="1"/>
</dbReference>
<dbReference type="SMART" id="SM00318">
    <property type="entry name" value="SNc"/>
    <property type="match status" value="4"/>
</dbReference>
<evidence type="ECO:0000256" key="4">
    <source>
        <dbReference type="PIRNR" id="PIRNR017179"/>
    </source>
</evidence>
<dbReference type="Pfam" id="PF00565">
    <property type="entry name" value="SNase"/>
    <property type="match status" value="3"/>
</dbReference>
<feature type="domain" description="TNase-like" evidence="6">
    <location>
        <begin position="178"/>
        <end position="306"/>
    </location>
</feature>
<keyword evidence="8" id="KW-1185">Reference proteome</keyword>
<dbReference type="PROSITE" id="PS50304">
    <property type="entry name" value="TUDOR"/>
    <property type="match status" value="1"/>
</dbReference>
<organism evidence="7 8">
    <name type="scientific">Stylonychia lemnae</name>
    <name type="common">Ciliate</name>
    <dbReference type="NCBI Taxonomy" id="5949"/>
    <lineage>
        <taxon>Eukaryota</taxon>
        <taxon>Sar</taxon>
        <taxon>Alveolata</taxon>
        <taxon>Ciliophora</taxon>
        <taxon>Intramacronucleata</taxon>
        <taxon>Spirotrichea</taxon>
        <taxon>Stichotrichia</taxon>
        <taxon>Sporadotrichida</taxon>
        <taxon>Oxytrichidae</taxon>
        <taxon>Stylonychinae</taxon>
        <taxon>Stylonychia</taxon>
    </lineage>
</organism>
<dbReference type="InterPro" id="IPR016685">
    <property type="entry name" value="Silence_cplx_Nase-comp_TudorSN"/>
</dbReference>
<dbReference type="InterPro" id="IPR002999">
    <property type="entry name" value="Tudor"/>
</dbReference>
<evidence type="ECO:0000259" key="6">
    <source>
        <dbReference type="PROSITE" id="PS50830"/>
    </source>
</evidence>
<evidence type="ECO:0000256" key="3">
    <source>
        <dbReference type="ARBA" id="ARBA00022737"/>
    </source>
</evidence>
<name>A0A078A268_STYLE</name>
<dbReference type="GO" id="GO:0005829">
    <property type="term" value="C:cytosol"/>
    <property type="evidence" value="ECO:0007669"/>
    <property type="project" value="UniProtKB-UniRule"/>
</dbReference>
<dbReference type="GO" id="GO:0031047">
    <property type="term" value="P:regulatory ncRNA-mediated gene silencing"/>
    <property type="evidence" value="ECO:0007669"/>
    <property type="project" value="UniProtKB-UniRule"/>
</dbReference>
<feature type="domain" description="TNase-like" evidence="6">
    <location>
        <begin position="7"/>
        <end position="143"/>
    </location>
</feature>
<proteinExistence type="predicted"/>
<dbReference type="GO" id="GO:0031332">
    <property type="term" value="C:RNAi effector complex"/>
    <property type="evidence" value="ECO:0007669"/>
    <property type="project" value="InterPro"/>
</dbReference>
<dbReference type="PIRSF" id="PIRSF017179">
    <property type="entry name" value="RISC-Tudor-SN"/>
    <property type="match status" value="1"/>
</dbReference>
<dbReference type="SMART" id="SM00333">
    <property type="entry name" value="TUDOR"/>
    <property type="match status" value="1"/>
</dbReference>
<accession>A0A078A268</accession>
<keyword evidence="3" id="KW-0677">Repeat</keyword>
<dbReference type="Gene3D" id="2.30.30.140">
    <property type="match status" value="1"/>
</dbReference>
<reference evidence="7 8" key="1">
    <citation type="submission" date="2014-06" db="EMBL/GenBank/DDBJ databases">
        <authorList>
            <person name="Swart Estienne"/>
        </authorList>
    </citation>
    <scope>NUCLEOTIDE SEQUENCE [LARGE SCALE GENOMIC DNA]</scope>
    <source>
        <strain evidence="7 8">130c</strain>
    </source>
</reference>
<dbReference type="OrthoDB" id="10023235at2759"/>
<dbReference type="SUPFAM" id="SSF50199">
    <property type="entry name" value="Staphylococcal nuclease"/>
    <property type="match status" value="5"/>
</dbReference>
<feature type="domain" description="TNase-like" evidence="6">
    <location>
        <begin position="321"/>
        <end position="461"/>
    </location>
</feature>
<dbReference type="GO" id="GO:0004519">
    <property type="term" value="F:endonuclease activity"/>
    <property type="evidence" value="ECO:0007669"/>
    <property type="project" value="UniProtKB-KW"/>
</dbReference>
<dbReference type="Pfam" id="PF00567">
    <property type="entry name" value="TUDOR"/>
    <property type="match status" value="1"/>
</dbReference>
<sequence length="867" mass="98262">MVEKKEKVLKGLVKAVQSGDYVTISKSSKISGPSEHNVYLASVQAPKVGSSTRVEEPFAFEAREFLREQIIGRKAEFTQEYNYGGRDYGTLVVDGKNYNLLIVEAGLAKVVEKKGAMATSHNYEQLVNAQNEAKNKRLNLWASQDEKYLEKHTRKATYFTDAGYNAPKILEEAKHIDKPLESIVEYVFNASYLSVYVHKFQTQIKLSLVHLFTPQQDKQLLADGKVFVEKLLLHRTVGVKLERSEEGGTLVGRVFHPAGDIAFEILKNGYSKLNMPKNIDFDAEYFKTLKEGQLIAQSKNVRIWKDFKQEEKKSQQKPSATDFTGKVVEIHTGDSLTIERDSDFKQFRVFLTTVKAPLLMKKAGEDPDPYAWDSKEAMRRATIGKKVKVIMEFSKTINDRNMDFASVFLEKNSKNVACILLEKGLLKTNVSKSGDNASKFLEYLLAAEKKGVDSKVGIFSSAPAPIRVFSDLVANPKKAKDFEAMVMKRPNRKMNGVVEYCFSGMRFKVRLDGENTAIGFNLLGVKTMINDKNQPQMLEFSNEALAFAKDLVFQKDVTVEPDFADKRGSFFGTVTLSNKKDLGLLLISEGLAEVSVLGNKAPQNIEELENAQETARKEGLGIWSKSVQLSSSSGTKKVQQNERISVEMTDISDASRFFVKFVNENQYEKIEGRMNKFDYLQADDLERPIKKNTVCAARFKLDENWYRAKVLRGVGKNQYEVEFIDFGNSDTVNGDDLKRLPADLLAIEPQAKECSLAYIKVPRVDTEFGEEAAKFIQSQAMEKVTEAIVVEQQGDRLNIVLFPKGEKDWNKSINCKLIEKSLAQLQKFDEENDEYPEEINDWFDIEEEQRELQNKIWQYGGAQEDDE</sequence>
<dbReference type="PANTHER" id="PTHR12302:SF2">
    <property type="entry name" value="STAPHYLOCOCCAL NUCLEASE DOMAIN-CONTAINING PROTEIN 1"/>
    <property type="match status" value="1"/>
</dbReference>
<keyword evidence="2 4" id="KW-0963">Cytoplasm</keyword>
<dbReference type="FunCoup" id="A0A078A268">
    <property type="interactions" value="616"/>
</dbReference>
<dbReference type="EMBL" id="CCKQ01004438">
    <property type="protein sequence ID" value="CDW75598.1"/>
    <property type="molecule type" value="Genomic_DNA"/>
</dbReference>
<dbReference type="GO" id="GO:0006402">
    <property type="term" value="P:mRNA catabolic process"/>
    <property type="evidence" value="ECO:0007669"/>
    <property type="project" value="UniProtKB-UniRule"/>
</dbReference>
<evidence type="ECO:0000256" key="1">
    <source>
        <dbReference type="ARBA" id="ARBA00004496"/>
    </source>
</evidence>
<dbReference type="Proteomes" id="UP000039865">
    <property type="component" value="Unassembled WGS sequence"/>
</dbReference>
<evidence type="ECO:0000313" key="7">
    <source>
        <dbReference type="EMBL" id="CDW75598.1"/>
    </source>
</evidence>
<dbReference type="GO" id="GO:0003723">
    <property type="term" value="F:RNA binding"/>
    <property type="evidence" value="ECO:0007669"/>
    <property type="project" value="UniProtKB-UniRule"/>
</dbReference>
<dbReference type="InParanoid" id="A0A078A268"/>
<evidence type="ECO:0000256" key="2">
    <source>
        <dbReference type="ARBA" id="ARBA00022490"/>
    </source>
</evidence>
<evidence type="ECO:0000259" key="5">
    <source>
        <dbReference type="PROSITE" id="PS50304"/>
    </source>
</evidence>
<dbReference type="OMA" id="ARCADHH"/>
<dbReference type="PANTHER" id="PTHR12302">
    <property type="entry name" value="EBNA2 BINDING PROTEIN P100"/>
    <property type="match status" value="1"/>
</dbReference>
<dbReference type="PROSITE" id="PS50830">
    <property type="entry name" value="TNASE_3"/>
    <property type="match status" value="4"/>
</dbReference>
<protein>
    <submittedName>
        <fullName evidence="7">Staphylococcal nuclease domain-containing protein 1-like</fullName>
    </submittedName>
</protein>
<dbReference type="FunFam" id="2.30.30.140:FF:000018">
    <property type="entry name" value="Serine/threonine-protein kinase 31"/>
    <property type="match status" value="1"/>
</dbReference>
<dbReference type="GO" id="GO:0016787">
    <property type="term" value="F:hydrolase activity"/>
    <property type="evidence" value="ECO:0007669"/>
    <property type="project" value="UniProtKB-KW"/>
</dbReference>
<feature type="domain" description="Tudor" evidence="5">
    <location>
        <begin position="688"/>
        <end position="747"/>
    </location>
</feature>
<dbReference type="InterPro" id="IPR016071">
    <property type="entry name" value="Staphylococal_nuclease_OB-fold"/>
</dbReference>
<dbReference type="Gene3D" id="2.40.50.90">
    <property type="match status" value="5"/>
</dbReference>